<proteinExistence type="predicted"/>
<dbReference type="GO" id="GO:0030833">
    <property type="term" value="P:regulation of actin filament polymerization"/>
    <property type="evidence" value="ECO:0000318"/>
    <property type="project" value="GO_Central"/>
</dbReference>
<evidence type="ECO:0000256" key="1">
    <source>
        <dbReference type="SAM" id="MobiDB-lite"/>
    </source>
</evidence>
<feature type="compositionally biased region" description="Basic and acidic residues" evidence="1">
    <location>
        <begin position="799"/>
        <end position="808"/>
    </location>
</feature>
<feature type="compositionally biased region" description="Polar residues" evidence="1">
    <location>
        <begin position="1107"/>
        <end position="1141"/>
    </location>
</feature>
<dbReference type="HOGENOM" id="CLU_243845_0_0_1"/>
<feature type="region of interest" description="Disordered" evidence="1">
    <location>
        <begin position="408"/>
        <end position="434"/>
    </location>
</feature>
<dbReference type="RefSeq" id="XP_003321411.2">
    <property type="nucleotide sequence ID" value="XM_003321363.2"/>
</dbReference>
<gene>
    <name evidence="2" type="ORF">PGTG_02453</name>
</gene>
<protein>
    <submittedName>
        <fullName evidence="2">Uncharacterized protein</fullName>
    </submittedName>
</protein>
<evidence type="ECO:0000313" key="3">
    <source>
        <dbReference type="Proteomes" id="UP000008783"/>
    </source>
</evidence>
<dbReference type="GO" id="GO:0031267">
    <property type="term" value="F:small GTPase binding"/>
    <property type="evidence" value="ECO:0000318"/>
    <property type="project" value="GO_Central"/>
</dbReference>
<dbReference type="OrthoDB" id="10289273at2759"/>
<dbReference type="GeneID" id="10529259"/>
<reference evidence="3" key="2">
    <citation type="journal article" date="2011" name="Proc. Natl. Acad. Sci. U.S.A.">
        <title>Obligate biotrophy features unraveled by the genomic analysis of rust fungi.</title>
        <authorList>
            <person name="Duplessis S."/>
            <person name="Cuomo C.A."/>
            <person name="Lin Y.-C."/>
            <person name="Aerts A."/>
            <person name="Tisserant E."/>
            <person name="Veneault-Fourrey C."/>
            <person name="Joly D.L."/>
            <person name="Hacquard S."/>
            <person name="Amselem J."/>
            <person name="Cantarel B.L."/>
            <person name="Chiu R."/>
            <person name="Coutinho P.M."/>
            <person name="Feau N."/>
            <person name="Field M."/>
            <person name="Frey P."/>
            <person name="Gelhaye E."/>
            <person name="Goldberg J."/>
            <person name="Grabherr M.G."/>
            <person name="Kodira C.D."/>
            <person name="Kohler A."/>
            <person name="Kuees U."/>
            <person name="Lindquist E.A."/>
            <person name="Lucas S.M."/>
            <person name="Mago R."/>
            <person name="Mauceli E."/>
            <person name="Morin E."/>
            <person name="Murat C."/>
            <person name="Pangilinan J.L."/>
            <person name="Park R."/>
            <person name="Pearson M."/>
            <person name="Quesneville H."/>
            <person name="Rouhier N."/>
            <person name="Sakthikumar S."/>
            <person name="Salamov A.A."/>
            <person name="Schmutz J."/>
            <person name="Selles B."/>
            <person name="Shapiro H."/>
            <person name="Tanguay P."/>
            <person name="Tuskan G.A."/>
            <person name="Henrissat B."/>
            <person name="Van de Peer Y."/>
            <person name="Rouze P."/>
            <person name="Ellis J.G."/>
            <person name="Dodds P.N."/>
            <person name="Schein J.E."/>
            <person name="Zhong S."/>
            <person name="Hamelin R.C."/>
            <person name="Grigoriev I.V."/>
            <person name="Szabo L.J."/>
            <person name="Martin F."/>
        </authorList>
    </citation>
    <scope>NUCLEOTIDE SEQUENCE [LARGE SCALE GENOMIC DNA]</scope>
    <source>
        <strain evidence="3">CRL 75-36-700-3 / race SCCL</strain>
    </source>
</reference>
<feature type="compositionally biased region" description="Basic and acidic residues" evidence="1">
    <location>
        <begin position="231"/>
        <end position="240"/>
    </location>
</feature>
<dbReference type="STRING" id="418459.E3JY67"/>
<accession>E3JY67</accession>
<dbReference type="VEuPathDB" id="FungiDB:PGTG_02453"/>
<dbReference type="InParanoid" id="E3JY67"/>
<feature type="compositionally biased region" description="Low complexity" evidence="1">
    <location>
        <begin position="892"/>
        <end position="905"/>
    </location>
</feature>
<feature type="compositionally biased region" description="Polar residues" evidence="1">
    <location>
        <begin position="241"/>
        <end position="275"/>
    </location>
</feature>
<dbReference type="GO" id="GO:0005737">
    <property type="term" value="C:cytoplasm"/>
    <property type="evidence" value="ECO:0000318"/>
    <property type="project" value="GO_Central"/>
</dbReference>
<keyword evidence="3" id="KW-1185">Reference proteome</keyword>
<reference key="1">
    <citation type="submission" date="2007-01" db="EMBL/GenBank/DDBJ databases">
        <title>The Genome Sequence of Puccinia graminis f. sp. tritici Strain CRL 75-36-700-3.</title>
        <authorList>
            <consortium name="The Broad Institute Genome Sequencing Platform"/>
            <person name="Birren B."/>
            <person name="Lander E."/>
            <person name="Galagan J."/>
            <person name="Nusbaum C."/>
            <person name="Devon K."/>
            <person name="Cuomo C."/>
            <person name="Jaffe D."/>
            <person name="Butler J."/>
            <person name="Alvarez P."/>
            <person name="Gnerre S."/>
            <person name="Grabherr M."/>
            <person name="Mauceli E."/>
            <person name="Brockman W."/>
            <person name="Young S."/>
            <person name="LaButti K."/>
            <person name="Sykes S."/>
            <person name="DeCaprio D."/>
            <person name="Crawford M."/>
            <person name="Koehrsen M."/>
            <person name="Engels R."/>
            <person name="Montgomery P."/>
            <person name="Pearson M."/>
            <person name="Howarth C."/>
            <person name="Larson L."/>
            <person name="White J."/>
            <person name="Zeng Q."/>
            <person name="Kodira C."/>
            <person name="Yandava C."/>
            <person name="Alvarado L."/>
            <person name="O'Leary S."/>
            <person name="Szabo L."/>
            <person name="Dean R."/>
            <person name="Schein J."/>
        </authorList>
    </citation>
    <scope>NUCLEOTIDE SEQUENCE</scope>
    <source>
        <strain>CRL 75-36-700-3</strain>
    </source>
</reference>
<feature type="compositionally biased region" description="Basic and acidic residues" evidence="1">
    <location>
        <begin position="126"/>
        <end position="136"/>
    </location>
</feature>
<feature type="region of interest" description="Disordered" evidence="1">
    <location>
        <begin position="103"/>
        <end position="144"/>
    </location>
</feature>
<feature type="compositionally biased region" description="Polar residues" evidence="1">
    <location>
        <begin position="812"/>
        <end position="831"/>
    </location>
</feature>
<feature type="region of interest" description="Disordered" evidence="1">
    <location>
        <begin position="799"/>
        <end position="930"/>
    </location>
</feature>
<feature type="compositionally biased region" description="Acidic residues" evidence="1">
    <location>
        <begin position="1247"/>
        <end position="1256"/>
    </location>
</feature>
<feature type="compositionally biased region" description="Basic residues" evidence="1">
    <location>
        <begin position="212"/>
        <end position="230"/>
    </location>
</feature>
<dbReference type="EMBL" id="DS178266">
    <property type="protein sequence ID" value="EFP76992.2"/>
    <property type="molecule type" value="Genomic_DNA"/>
</dbReference>
<evidence type="ECO:0000313" key="2">
    <source>
        <dbReference type="EMBL" id="EFP76992.2"/>
    </source>
</evidence>
<feature type="compositionally biased region" description="Polar residues" evidence="1">
    <location>
        <begin position="197"/>
        <end position="211"/>
    </location>
</feature>
<feature type="compositionally biased region" description="Polar residues" evidence="1">
    <location>
        <begin position="918"/>
        <end position="930"/>
    </location>
</feature>
<dbReference type="Proteomes" id="UP000008783">
    <property type="component" value="Unassembled WGS sequence"/>
</dbReference>
<sequence>MPLGEMLARKWPADPAVFTIPQLRFFLKFNGIRCLTRYQPPVVHQLYKQHLAGRIRNDDTHWPASSTLDQQSLKLVLELYKISYPEGASRPSLMKRYDSLKAIRQHKSTDNTSGKKRRRGDEDLDYKEYPEEEPLRKKTKPRNCTLHEDVVHKYINQPQKDGPGGRPIRRSARISAAQNYSADEPVLKPSPEPDGSTYISISKDCTSPPTSKRTRIQKPHRIPPRSRRHRNPEARNHETLKTTAVSDNTSEISNTFEFTCHSPVNNTTQSSSNPNKQPPAASHTLAQQTDDSALSPLPPPHCNNDSASKPLPENQSNLNSYYHNGDRLLDIECQQPPLNNEDPSTGTVETNLIDLTPRICDRSHETPPLPYSEYKTLLAGLNFDTISQKNKNGSCDSTLDVINQAQDNSAKVDVERHHLTGRGRAQSNEGDENKGKDLLLADAQKLNSVELTDHLIPISVDPVEECLSAENSLTQTGPLVRIETVTFASLAQTSLPRNGQTKIDDRRPSVLGVVKDQTSDFDHRSVDSTKKLIQMTLLSSQTAPGSSECCDYPRSVSESLDDNISNAGSEGIRIGHKEKSKVDMEVINDQPQYFNQSSADSTHSINNPIIDQHRQKPDLVDDQPPTCYQSPADSTHLLNDTIINCHEQNLELIDDQPLDIYQSSADCSTDHLLNKPIIDQHKQNLERLDDQPPTHSPTRYQISADSTHALNYTIINRHDQNLELIDNQPLDNYQRSADCSTHLLNNPIIDRHRQNPELFDDQPLTRYWSSADSTHLLNNAITDPHEQNQLVSRISDCSEHQDYPRNCDPHPSATSATSGEHTATEPLNNQEPPELRSTSSSLSPSPSPPLSPSPSPPLSPSPSPPLSPSPSPPPPPSPKQSSHHILSDFPYSPSSTETSTSSISTGPVPPNLVEPVLSPQTQSNLPAQPQNNRDIILTDIMDMVDSPSATLGEATNHRVSINDSGSETEISAQVLFTGTSQLSNNTALPPPIHISTAQQSSRNLRLLNLPDPKTMKVQQLKDVLDEFQIPYGKRDLKPTLRALCQQLIETAQNSQIPESPAAEPFQSPIAVTDVTNNTNITIEQEESTSVNNSPMPVDHMQPLTSSIQTNCNEEPSRTDVNTTPNNIPQEAPSSHPQNLRKTQPVVDRASSVFNANQTEKNPENHLVDLHIRGLVSSIETLALTSAEGNSLFSHAISKMTEGFSKLTVALQSSLPTAQFSAIQHPPSSSRRQTPRIHTAHHHPEPEYMSDSDDEGPEGPQNTDLLAAVRRHSATLFGKCFYEGNFPPPATPEERRQWIDRGDIVDDLDDESHESFHDDSAMDLSVHGESEMEVDLDPSFPYPDGPGHPAASPQALRILWRTMRNCNVKSFRPNLAEAMTTPSNRFLWNLAIQTFYRLVRSGEYECLTSEMCIQKEVNRAFRTHVKGHLMREYRQANSWTEERRISAVTRRRRNTRRSNLIKWRQDEAMLHPSLIRLVPIIPAICSDDETDEEAPAVPSNCTSGSKHKKKYCVVRQLPWRHIRVQQLMIALDQLKVRRVKYSTSKSNTPPPRFRRRVPQPKIGAVAAARGLPITYYDESWLGTQSLIERDALDPKMEGTRVESFHVAIASINI</sequence>
<feature type="compositionally biased region" description="Polar residues" evidence="1">
    <location>
        <begin position="1219"/>
        <end position="1231"/>
    </location>
</feature>
<feature type="region of interest" description="Disordered" evidence="1">
    <location>
        <begin position="1107"/>
        <end position="1142"/>
    </location>
</feature>
<organism evidence="2 3">
    <name type="scientific">Puccinia graminis f. sp. tritici (strain CRL 75-36-700-3 / race SCCL)</name>
    <name type="common">Black stem rust fungus</name>
    <dbReference type="NCBI Taxonomy" id="418459"/>
    <lineage>
        <taxon>Eukaryota</taxon>
        <taxon>Fungi</taxon>
        <taxon>Dikarya</taxon>
        <taxon>Basidiomycota</taxon>
        <taxon>Pucciniomycotina</taxon>
        <taxon>Pucciniomycetes</taxon>
        <taxon>Pucciniales</taxon>
        <taxon>Pucciniaceae</taxon>
        <taxon>Puccinia</taxon>
    </lineage>
</organism>
<name>E3JY67_PUCGT</name>
<feature type="region of interest" description="Disordered" evidence="1">
    <location>
        <begin position="176"/>
        <end position="322"/>
    </location>
</feature>
<feature type="compositionally biased region" description="Polar residues" evidence="1">
    <location>
        <begin position="303"/>
        <end position="322"/>
    </location>
</feature>
<feature type="region of interest" description="Disordered" evidence="1">
    <location>
        <begin position="1219"/>
        <end position="1261"/>
    </location>
</feature>
<dbReference type="KEGG" id="pgr:PGTG_02453"/>
<feature type="compositionally biased region" description="Pro residues" evidence="1">
    <location>
        <begin position="845"/>
        <end position="878"/>
    </location>
</feature>